<dbReference type="OrthoDB" id="3212066at2"/>
<feature type="compositionally biased region" description="Basic and acidic residues" evidence="1">
    <location>
        <begin position="84"/>
        <end position="103"/>
    </location>
</feature>
<evidence type="ECO:0000313" key="3">
    <source>
        <dbReference type="EMBL" id="TQL65065.1"/>
    </source>
</evidence>
<comment type="caution">
    <text evidence="3">The sequence shown here is derived from an EMBL/GenBank/DDBJ whole genome shotgun (WGS) entry which is preliminary data.</text>
</comment>
<gene>
    <name evidence="3" type="ORF">FB461_1598</name>
</gene>
<proteinExistence type="predicted"/>
<dbReference type="RefSeq" id="WP_142120495.1">
    <property type="nucleotide sequence ID" value="NZ_BAAASV010000002.1"/>
</dbReference>
<feature type="domain" description="DUF5709" evidence="2">
    <location>
        <begin position="83"/>
        <end position="128"/>
    </location>
</feature>
<reference evidence="3 4" key="1">
    <citation type="submission" date="2019-06" db="EMBL/GenBank/DDBJ databases">
        <title>Sequencing the genomes of 1000 actinobacteria strains.</title>
        <authorList>
            <person name="Klenk H.-P."/>
        </authorList>
    </citation>
    <scope>NUCLEOTIDE SEQUENCE [LARGE SCALE GENOMIC DNA]</scope>
    <source>
        <strain evidence="3 4">DSM 4813</strain>
    </source>
</reference>
<protein>
    <recommendedName>
        <fullName evidence="2">DUF5709 domain-containing protein</fullName>
    </recommendedName>
</protein>
<accession>A0A542ZXJ7</accession>
<feature type="compositionally biased region" description="Polar residues" evidence="1">
    <location>
        <begin position="1"/>
        <end position="10"/>
    </location>
</feature>
<sequence length="132" mass="13991">MSSNTDSTFPLSDPEPDGDQLPVEDTLTGSHLADKLDEGYSPNDFPRAGLYDDTPEQDADGLGISRELAQEEPDEWETPDSGDEDRAGRLVDDPDAADGRENDVFAVDEGIDGGGASAEEAAVHIVSDEDPA</sequence>
<dbReference type="EMBL" id="VFOS01000001">
    <property type="protein sequence ID" value="TQL65065.1"/>
    <property type="molecule type" value="Genomic_DNA"/>
</dbReference>
<dbReference type="Proteomes" id="UP000315389">
    <property type="component" value="Unassembled WGS sequence"/>
</dbReference>
<keyword evidence="4" id="KW-1185">Reference proteome</keyword>
<name>A0A542ZXJ7_RARFA</name>
<dbReference type="InterPro" id="IPR043763">
    <property type="entry name" value="DUF5709"/>
</dbReference>
<feature type="compositionally biased region" description="Acidic residues" evidence="1">
    <location>
        <begin position="70"/>
        <end position="83"/>
    </location>
</feature>
<evidence type="ECO:0000313" key="4">
    <source>
        <dbReference type="Proteomes" id="UP000315389"/>
    </source>
</evidence>
<feature type="region of interest" description="Disordered" evidence="1">
    <location>
        <begin position="1"/>
        <end position="132"/>
    </location>
</feature>
<organism evidence="3 4">
    <name type="scientific">Rarobacter faecitabidus</name>
    <dbReference type="NCBI Taxonomy" id="13243"/>
    <lineage>
        <taxon>Bacteria</taxon>
        <taxon>Bacillati</taxon>
        <taxon>Actinomycetota</taxon>
        <taxon>Actinomycetes</taxon>
        <taxon>Micrococcales</taxon>
        <taxon>Rarobacteraceae</taxon>
        <taxon>Rarobacter</taxon>
    </lineage>
</organism>
<dbReference type="AlphaFoldDB" id="A0A542ZXJ7"/>
<evidence type="ECO:0000256" key="1">
    <source>
        <dbReference type="SAM" id="MobiDB-lite"/>
    </source>
</evidence>
<evidence type="ECO:0000259" key="2">
    <source>
        <dbReference type="Pfam" id="PF18970"/>
    </source>
</evidence>
<dbReference type="Pfam" id="PF18970">
    <property type="entry name" value="DUF5709"/>
    <property type="match status" value="1"/>
</dbReference>